<dbReference type="Pfam" id="PF19300">
    <property type="entry name" value="BPD_transp_1_N"/>
    <property type="match status" value="1"/>
</dbReference>
<dbReference type="GO" id="GO:0005886">
    <property type="term" value="C:plasma membrane"/>
    <property type="evidence" value="ECO:0007669"/>
    <property type="project" value="UniProtKB-SubCell"/>
</dbReference>
<feature type="transmembrane region" description="Helical" evidence="7">
    <location>
        <begin position="271"/>
        <end position="291"/>
    </location>
</feature>
<evidence type="ECO:0000256" key="3">
    <source>
        <dbReference type="ARBA" id="ARBA00022475"/>
    </source>
</evidence>
<dbReference type="Proteomes" id="UP000190409">
    <property type="component" value="Unassembled WGS sequence"/>
</dbReference>
<comment type="similarity">
    <text evidence="7">Belongs to the binding-protein-dependent transport system permease family.</text>
</comment>
<dbReference type="AlphaFoldDB" id="A0A1S8KQ83"/>
<feature type="domain" description="ABC transmembrane type-1" evidence="8">
    <location>
        <begin position="94"/>
        <end position="292"/>
    </location>
</feature>
<evidence type="ECO:0000259" key="8">
    <source>
        <dbReference type="PROSITE" id="PS50928"/>
    </source>
</evidence>
<dbReference type="InterPro" id="IPR035906">
    <property type="entry name" value="MetI-like_sf"/>
</dbReference>
<sequence length="311" mass="34818">MFKYCLKRFGISVITIWIIITITFFLMHSMPGTPFSTEAHLTDEQIRIMYENYGLNEPLYKQYIIYMNQMIRGNFGLSFQQNNAAVSHMITSRMGPSLQLGIQSIIVGTIAGIGVGFISAIYRHSWGDTLMQSLAIFGRSTPVFVLAVILQYLFAVRWTWFPIAFWNEGWRSTILPTLALSLTPLAIAARLIRSEMIEVLSSDYIEFSYAKGLPRFKVMLVHALPNAALPMLTVLGPVTARLITGSIAVEKIFAIPGMGHLFIESILSNDYSVIMAMTIVFSVLLISVIFLTDVIHAAINPKVHLIEEEAS</sequence>
<keyword evidence="2 7" id="KW-0813">Transport</keyword>
<keyword evidence="3" id="KW-1003">Cell membrane</keyword>
<evidence type="ECO:0000256" key="6">
    <source>
        <dbReference type="ARBA" id="ARBA00023136"/>
    </source>
</evidence>
<comment type="subcellular location">
    <subcellularLocation>
        <location evidence="1 7">Cell membrane</location>
        <topology evidence="1 7">Multi-pass membrane protein</topology>
    </subcellularLocation>
</comment>
<organism evidence="9 10">
    <name type="scientific">Dolosigranulum pigrum</name>
    <dbReference type="NCBI Taxonomy" id="29394"/>
    <lineage>
        <taxon>Bacteria</taxon>
        <taxon>Bacillati</taxon>
        <taxon>Bacillota</taxon>
        <taxon>Bacilli</taxon>
        <taxon>Lactobacillales</taxon>
        <taxon>Carnobacteriaceae</taxon>
        <taxon>Dolosigranulum</taxon>
    </lineage>
</organism>
<dbReference type="EMBL" id="MUYF01000003">
    <property type="protein sequence ID" value="OOL81803.1"/>
    <property type="molecule type" value="Genomic_DNA"/>
</dbReference>
<dbReference type="PANTHER" id="PTHR43163">
    <property type="entry name" value="DIPEPTIDE TRANSPORT SYSTEM PERMEASE PROTEIN DPPB-RELATED"/>
    <property type="match status" value="1"/>
</dbReference>
<name>A0A1S8KQ83_9LACT</name>
<reference evidence="9 10" key="1">
    <citation type="submission" date="2017-01" db="EMBL/GenBank/DDBJ databases">
        <title>Complete Genome Sequence of Dolosigranulum pigrum isolated from a Patient with interstitial lung disease.</title>
        <authorList>
            <person name="Mukhopadhyay R."/>
            <person name="Joaquin J."/>
            <person name="Hogue R."/>
            <person name="Fitzgerald S."/>
            <person name="Jospin G."/>
            <person name="Eisen J.A."/>
            <person name="Chaturvedi V."/>
        </authorList>
    </citation>
    <scope>NUCLEOTIDE SEQUENCE [LARGE SCALE GENOMIC DNA]</scope>
    <source>
        <strain evidence="9 10">15S00348</strain>
    </source>
</reference>
<dbReference type="PROSITE" id="PS50928">
    <property type="entry name" value="ABC_TM1"/>
    <property type="match status" value="1"/>
</dbReference>
<feature type="transmembrane region" description="Helical" evidence="7">
    <location>
        <begin position="100"/>
        <end position="122"/>
    </location>
</feature>
<proteinExistence type="inferred from homology"/>
<dbReference type="InterPro" id="IPR045621">
    <property type="entry name" value="BPD_transp_1_N"/>
</dbReference>
<keyword evidence="6 7" id="KW-0472">Membrane</keyword>
<gene>
    <name evidence="9" type="ORF">BWX42_08915</name>
</gene>
<dbReference type="CDD" id="cd06261">
    <property type="entry name" value="TM_PBP2"/>
    <property type="match status" value="1"/>
</dbReference>
<dbReference type="GO" id="GO:0055085">
    <property type="term" value="P:transmembrane transport"/>
    <property type="evidence" value="ECO:0007669"/>
    <property type="project" value="InterPro"/>
</dbReference>
<evidence type="ECO:0000313" key="9">
    <source>
        <dbReference type="EMBL" id="OOL81803.1"/>
    </source>
</evidence>
<evidence type="ECO:0000256" key="7">
    <source>
        <dbReference type="RuleBase" id="RU363032"/>
    </source>
</evidence>
<feature type="transmembrane region" description="Helical" evidence="7">
    <location>
        <begin position="134"/>
        <end position="154"/>
    </location>
</feature>
<evidence type="ECO:0000256" key="4">
    <source>
        <dbReference type="ARBA" id="ARBA00022692"/>
    </source>
</evidence>
<dbReference type="SUPFAM" id="SSF161098">
    <property type="entry name" value="MetI-like"/>
    <property type="match status" value="1"/>
</dbReference>
<accession>A0A1S8KQ83</accession>
<dbReference type="Pfam" id="PF00528">
    <property type="entry name" value="BPD_transp_1"/>
    <property type="match status" value="1"/>
</dbReference>
<keyword evidence="4 7" id="KW-0812">Transmembrane</keyword>
<evidence type="ECO:0000256" key="2">
    <source>
        <dbReference type="ARBA" id="ARBA00022448"/>
    </source>
</evidence>
<evidence type="ECO:0000313" key="10">
    <source>
        <dbReference type="Proteomes" id="UP000190409"/>
    </source>
</evidence>
<evidence type="ECO:0000256" key="1">
    <source>
        <dbReference type="ARBA" id="ARBA00004651"/>
    </source>
</evidence>
<dbReference type="InterPro" id="IPR000515">
    <property type="entry name" value="MetI-like"/>
</dbReference>
<dbReference type="Gene3D" id="1.10.3720.10">
    <property type="entry name" value="MetI-like"/>
    <property type="match status" value="1"/>
</dbReference>
<protein>
    <submittedName>
        <fullName evidence="9">Peptide ABC transporter permease</fullName>
    </submittedName>
</protein>
<comment type="caution">
    <text evidence="9">The sequence shown here is derived from an EMBL/GenBank/DDBJ whole genome shotgun (WGS) entry which is preliminary data.</text>
</comment>
<keyword evidence="5 7" id="KW-1133">Transmembrane helix</keyword>
<feature type="transmembrane region" description="Helical" evidence="7">
    <location>
        <begin position="9"/>
        <end position="27"/>
    </location>
</feature>
<evidence type="ECO:0000256" key="5">
    <source>
        <dbReference type="ARBA" id="ARBA00022989"/>
    </source>
</evidence>
<dbReference type="RefSeq" id="WP_077863184.1">
    <property type="nucleotide sequence ID" value="NZ_CALFGV010000005.1"/>
</dbReference>
<dbReference type="PANTHER" id="PTHR43163:SF6">
    <property type="entry name" value="DIPEPTIDE TRANSPORT SYSTEM PERMEASE PROTEIN DPPB-RELATED"/>
    <property type="match status" value="1"/>
</dbReference>
<feature type="transmembrane region" description="Helical" evidence="7">
    <location>
        <begin position="174"/>
        <end position="192"/>
    </location>
</feature>